<comment type="caution">
    <text evidence="1">The sequence shown here is derived from an EMBL/GenBank/DDBJ whole genome shotgun (WGS) entry which is preliminary data.</text>
</comment>
<accession>A0ABM9AS07</accession>
<evidence type="ECO:0000313" key="2">
    <source>
        <dbReference type="Proteomes" id="UP000837932"/>
    </source>
</evidence>
<reference evidence="1" key="1">
    <citation type="submission" date="2021-12" db="EMBL/GenBank/DDBJ databases">
        <authorList>
            <person name="Rodrigo-Torres L."/>
            <person name="Arahal R. D."/>
            <person name="Lucena T."/>
        </authorList>
    </citation>
    <scope>NUCLEOTIDE SEQUENCE</scope>
    <source>
        <strain evidence="1">CECT 8858</strain>
    </source>
</reference>
<dbReference type="Proteomes" id="UP000837932">
    <property type="component" value="Unassembled WGS sequence"/>
</dbReference>
<dbReference type="EMBL" id="CAKLPY010000002">
    <property type="protein sequence ID" value="CAH0996755.1"/>
    <property type="molecule type" value="Genomic_DNA"/>
</dbReference>
<evidence type="ECO:0000313" key="1">
    <source>
        <dbReference type="EMBL" id="CAH0996755.1"/>
    </source>
</evidence>
<keyword evidence="2" id="KW-1185">Reference proteome</keyword>
<gene>
    <name evidence="1" type="ORF">EMA8858_02890</name>
</gene>
<proteinExistence type="predicted"/>
<protein>
    <submittedName>
        <fullName evidence="1">Uncharacterized protein</fullName>
    </submittedName>
</protein>
<organism evidence="1 2">
    <name type="scientific">Emticicia aquatica</name>
    <dbReference type="NCBI Taxonomy" id="1681835"/>
    <lineage>
        <taxon>Bacteria</taxon>
        <taxon>Pseudomonadati</taxon>
        <taxon>Bacteroidota</taxon>
        <taxon>Cytophagia</taxon>
        <taxon>Cytophagales</taxon>
        <taxon>Leadbetterellaceae</taxon>
        <taxon>Emticicia</taxon>
    </lineage>
</organism>
<name>A0ABM9AS07_9BACT</name>
<sequence>MVNTPIIPTKLHINNVFSQLLSLYLHGFLFNGNKGLKDENQ</sequence>